<evidence type="ECO:0000313" key="3">
    <source>
        <dbReference type="RefSeq" id="XP_033458780.1"/>
    </source>
</evidence>
<name>A0A6J3M2L6_9PEZI</name>
<evidence type="ECO:0000313" key="2">
    <source>
        <dbReference type="Proteomes" id="UP000504637"/>
    </source>
</evidence>
<accession>A0A6J3M2L6</accession>
<evidence type="ECO:0000256" key="1">
    <source>
        <dbReference type="SAM" id="Phobius"/>
    </source>
</evidence>
<feature type="non-terminal residue" evidence="3">
    <location>
        <position position="1"/>
    </location>
</feature>
<reference evidence="3" key="1">
    <citation type="submission" date="2020-01" db="EMBL/GenBank/DDBJ databases">
        <authorList>
            <consortium name="DOE Joint Genome Institute"/>
            <person name="Haridas S."/>
            <person name="Albert R."/>
            <person name="Binder M."/>
            <person name="Bloem J."/>
            <person name="Labutti K."/>
            <person name="Salamov A."/>
            <person name="Andreopoulos B."/>
            <person name="Baker S.E."/>
            <person name="Barry K."/>
            <person name="Bills G."/>
            <person name="Bluhm B.H."/>
            <person name="Cannon C."/>
            <person name="Castanera R."/>
            <person name="Culley D.E."/>
            <person name="Daum C."/>
            <person name="Ezra D."/>
            <person name="Gonzalez J.B."/>
            <person name="Henrissat B."/>
            <person name="Kuo A."/>
            <person name="Liang C."/>
            <person name="Lipzen A."/>
            <person name="Lutzoni F."/>
            <person name="Magnuson J."/>
            <person name="Mondo S."/>
            <person name="Nolan M."/>
            <person name="Ohm R."/>
            <person name="Pangilinan J."/>
            <person name="Park H.-J."/>
            <person name="Ramirez L."/>
            <person name="Alfaro M."/>
            <person name="Sun H."/>
            <person name="Tritt A."/>
            <person name="Yoshinaga Y."/>
            <person name="Zwiers L.-H."/>
            <person name="Turgeon B.G."/>
            <person name="Goodwin S.B."/>
            <person name="Spatafora J.W."/>
            <person name="Crous P.W."/>
            <person name="Grigoriev I.V."/>
        </authorList>
    </citation>
    <scope>NUCLEOTIDE SEQUENCE</scope>
    <source>
        <strain evidence="3">CBS 342.82</strain>
    </source>
</reference>
<keyword evidence="1" id="KW-0472">Membrane</keyword>
<protein>
    <recommendedName>
        <fullName evidence="4">RTA1 like protein</fullName>
    </recommendedName>
</protein>
<reference evidence="3" key="3">
    <citation type="submission" date="2025-08" db="UniProtKB">
        <authorList>
            <consortium name="RefSeq"/>
        </authorList>
    </citation>
    <scope>IDENTIFICATION</scope>
    <source>
        <strain evidence="3">CBS 342.82</strain>
    </source>
</reference>
<feature type="transmembrane region" description="Helical" evidence="1">
    <location>
        <begin position="157"/>
        <end position="183"/>
    </location>
</feature>
<keyword evidence="1" id="KW-0812">Transmembrane</keyword>
<dbReference type="InterPro" id="IPR021460">
    <property type="entry name" value="DUF3112"/>
</dbReference>
<reference evidence="3" key="2">
    <citation type="submission" date="2020-04" db="EMBL/GenBank/DDBJ databases">
        <authorList>
            <consortium name="NCBI Genome Project"/>
        </authorList>
    </citation>
    <scope>NUCLEOTIDE SEQUENCE</scope>
    <source>
        <strain evidence="3">CBS 342.82</strain>
    </source>
</reference>
<feature type="transmembrane region" description="Helical" evidence="1">
    <location>
        <begin position="118"/>
        <end position="145"/>
    </location>
</feature>
<dbReference type="Pfam" id="PF11309">
    <property type="entry name" value="DUF3112"/>
    <property type="match status" value="1"/>
</dbReference>
<feature type="non-terminal residue" evidence="3">
    <location>
        <position position="281"/>
    </location>
</feature>
<gene>
    <name evidence="3" type="ORF">K489DRAFT_303118</name>
</gene>
<evidence type="ECO:0008006" key="4">
    <source>
        <dbReference type="Google" id="ProtNLM"/>
    </source>
</evidence>
<dbReference type="PANTHER" id="PTHR35184:SF1">
    <property type="entry name" value="INTEGRAL MEMBRANE PROTEIN"/>
    <property type="match status" value="1"/>
</dbReference>
<dbReference type="PANTHER" id="PTHR35184">
    <property type="entry name" value="YALI0C10208P"/>
    <property type="match status" value="1"/>
</dbReference>
<feature type="transmembrane region" description="Helical" evidence="1">
    <location>
        <begin position="44"/>
        <end position="67"/>
    </location>
</feature>
<feature type="transmembrane region" description="Helical" evidence="1">
    <location>
        <begin position="73"/>
        <end position="97"/>
    </location>
</feature>
<keyword evidence="2" id="KW-1185">Reference proteome</keyword>
<sequence>ALGGVPTLLPDVPVSAIFLALFIAAAAGHMGLFQINKKRGRKFVLNAATFGFCMTRIIATSLRIAWAQQPRNISLGMAAGIFVYAGIPILFIANLFFAERIVRAQHPHFGWSRPFSAIIPIAIFITVATVLCLISAVIVQFYTYAPGPQQAARDIQLYGQTCFAILATLPLFIVGISSAARANPKIKMTCTLDKFGSGSMRAKVAISMISAVILSIGAWYRAGTAYPRPTPQGIPAPDYFAKASFYIFNFTLEIIVVCGWLALRIDTRFFVPDGSKGPFSY</sequence>
<dbReference type="RefSeq" id="XP_033458780.1">
    <property type="nucleotide sequence ID" value="XM_033600470.1"/>
</dbReference>
<feature type="transmembrane region" description="Helical" evidence="1">
    <location>
        <begin position="243"/>
        <end position="263"/>
    </location>
</feature>
<proteinExistence type="predicted"/>
<dbReference type="Proteomes" id="UP000504637">
    <property type="component" value="Unplaced"/>
</dbReference>
<feature type="transmembrane region" description="Helical" evidence="1">
    <location>
        <begin position="12"/>
        <end position="32"/>
    </location>
</feature>
<feature type="transmembrane region" description="Helical" evidence="1">
    <location>
        <begin position="204"/>
        <end position="223"/>
    </location>
</feature>
<keyword evidence="1" id="KW-1133">Transmembrane helix</keyword>
<organism evidence="3">
    <name type="scientific">Dissoconium aciculare CBS 342.82</name>
    <dbReference type="NCBI Taxonomy" id="1314786"/>
    <lineage>
        <taxon>Eukaryota</taxon>
        <taxon>Fungi</taxon>
        <taxon>Dikarya</taxon>
        <taxon>Ascomycota</taxon>
        <taxon>Pezizomycotina</taxon>
        <taxon>Dothideomycetes</taxon>
        <taxon>Dothideomycetidae</taxon>
        <taxon>Mycosphaerellales</taxon>
        <taxon>Dissoconiaceae</taxon>
        <taxon>Dissoconium</taxon>
    </lineage>
</organism>
<dbReference type="GeneID" id="54358270"/>
<dbReference type="AlphaFoldDB" id="A0A6J3M2L6"/>
<dbReference type="OrthoDB" id="3357002at2759"/>